<feature type="signal peptide" evidence="1">
    <location>
        <begin position="1"/>
        <end position="18"/>
    </location>
</feature>
<accession>A0A6I2KY13</accession>
<evidence type="ECO:0000313" key="2">
    <source>
        <dbReference type="EMBL" id="MRW90370.1"/>
    </source>
</evidence>
<keyword evidence="1" id="KW-0732">Signal</keyword>
<keyword evidence="3" id="KW-1185">Reference proteome</keyword>
<gene>
    <name evidence="2" type="ORF">GJ699_10265</name>
</gene>
<feature type="chain" id="PRO_5026213787" description="DUF4124 domain-containing protein" evidence="1">
    <location>
        <begin position="19"/>
        <end position="264"/>
    </location>
</feature>
<proteinExistence type="predicted"/>
<evidence type="ECO:0000313" key="3">
    <source>
        <dbReference type="Proteomes" id="UP000433309"/>
    </source>
</evidence>
<evidence type="ECO:0000256" key="1">
    <source>
        <dbReference type="SAM" id="SignalP"/>
    </source>
</evidence>
<evidence type="ECO:0008006" key="4">
    <source>
        <dbReference type="Google" id="ProtNLM"/>
    </source>
</evidence>
<name>A0A6I2KY13_9BURK</name>
<reference evidence="2 3" key="1">
    <citation type="submission" date="2019-11" db="EMBL/GenBank/DDBJ databases">
        <title>Novel species isolated from a subtropical stream in China.</title>
        <authorList>
            <person name="Lu H."/>
        </authorList>
    </citation>
    <scope>NUCLEOTIDE SEQUENCE [LARGE SCALE GENOMIC DNA]</scope>
    <source>
        <strain evidence="2 3">FT80W</strain>
    </source>
</reference>
<dbReference type="Proteomes" id="UP000433309">
    <property type="component" value="Unassembled WGS sequence"/>
</dbReference>
<protein>
    <recommendedName>
        <fullName evidence="4">DUF4124 domain-containing protein</fullName>
    </recommendedName>
</protein>
<sequence>MRHFYLIFTLGLGASAGAAESVSQADLLRILPPPGLYRIDKDGSTTHIASGMGAHEEHRNDIRTVTSNAGDGTSVRQQYADRQETACVPVRNLNAPVMPPAFGSATCKTLSTSVNGNQLIHTAQCQTGRMTLTITRLDDQQWEYRHEGEWGAGGSAKNNLTSLRPMLEQMARSAPNEADRKKAREALAKLPQQQAEADQKIAAAVAAARQAERNAKTPEEAAAMRKTAQMMENQASLPPQFKDVGVSRWTRIGNSCGSAASKPR</sequence>
<comment type="caution">
    <text evidence="2">The sequence shown here is derived from an EMBL/GenBank/DDBJ whole genome shotgun (WGS) entry which is preliminary data.</text>
</comment>
<dbReference type="EMBL" id="WKJK01000004">
    <property type="protein sequence ID" value="MRW90370.1"/>
    <property type="molecule type" value="Genomic_DNA"/>
</dbReference>
<organism evidence="2 3">
    <name type="scientific">Duganella guangzhouensis</name>
    <dbReference type="NCBI Taxonomy" id="2666084"/>
    <lineage>
        <taxon>Bacteria</taxon>
        <taxon>Pseudomonadati</taxon>
        <taxon>Pseudomonadota</taxon>
        <taxon>Betaproteobacteria</taxon>
        <taxon>Burkholderiales</taxon>
        <taxon>Oxalobacteraceae</taxon>
        <taxon>Telluria group</taxon>
        <taxon>Duganella</taxon>
    </lineage>
</organism>
<dbReference type="RefSeq" id="WP_154375724.1">
    <property type="nucleotide sequence ID" value="NZ_WKJK01000004.1"/>
</dbReference>
<dbReference type="AlphaFoldDB" id="A0A6I2KY13"/>